<accession>A0A9P7DVZ5</accession>
<keyword evidence="4" id="KW-1185">Reference proteome</keyword>
<dbReference type="EMBL" id="JABBWG010000058">
    <property type="protein sequence ID" value="KAG1804442.1"/>
    <property type="molecule type" value="Genomic_DNA"/>
</dbReference>
<evidence type="ECO:0000313" key="4">
    <source>
        <dbReference type="Proteomes" id="UP000807769"/>
    </source>
</evidence>
<feature type="chain" id="PRO_5040407952" description="Secreted protein" evidence="2">
    <location>
        <begin position="22"/>
        <end position="75"/>
    </location>
</feature>
<name>A0A9P7DVZ5_9AGAM</name>
<dbReference type="Proteomes" id="UP000807769">
    <property type="component" value="Unassembled WGS sequence"/>
</dbReference>
<feature type="non-terminal residue" evidence="3">
    <location>
        <position position="75"/>
    </location>
</feature>
<keyword evidence="2" id="KW-0732">Signal</keyword>
<evidence type="ECO:0008006" key="5">
    <source>
        <dbReference type="Google" id="ProtNLM"/>
    </source>
</evidence>
<dbReference type="RefSeq" id="XP_041186954.1">
    <property type="nucleotide sequence ID" value="XM_041337137.1"/>
</dbReference>
<feature type="region of interest" description="Disordered" evidence="1">
    <location>
        <begin position="51"/>
        <end position="75"/>
    </location>
</feature>
<sequence length="75" mass="8322">MSRTRIQVRLLLMSWSSLLMASPCAKTLSFMSETHRVLGLPLSDLDCVSRSGSDRKWRAPVTEQDISQQASGTPV</sequence>
<reference evidence="3" key="1">
    <citation type="journal article" date="2020" name="New Phytol.">
        <title>Comparative genomics reveals dynamic genome evolution in host specialist ectomycorrhizal fungi.</title>
        <authorList>
            <person name="Lofgren L.A."/>
            <person name="Nguyen N.H."/>
            <person name="Vilgalys R."/>
            <person name="Ruytinx J."/>
            <person name="Liao H.L."/>
            <person name="Branco S."/>
            <person name="Kuo A."/>
            <person name="LaButti K."/>
            <person name="Lipzen A."/>
            <person name="Andreopoulos W."/>
            <person name="Pangilinan J."/>
            <person name="Riley R."/>
            <person name="Hundley H."/>
            <person name="Na H."/>
            <person name="Barry K."/>
            <person name="Grigoriev I.V."/>
            <person name="Stajich J.E."/>
            <person name="Kennedy P.G."/>
        </authorList>
    </citation>
    <scope>NUCLEOTIDE SEQUENCE</scope>
    <source>
        <strain evidence="3">MN1</strain>
    </source>
</reference>
<dbReference type="GeneID" id="64631153"/>
<evidence type="ECO:0000256" key="1">
    <source>
        <dbReference type="SAM" id="MobiDB-lite"/>
    </source>
</evidence>
<comment type="caution">
    <text evidence="3">The sequence shown here is derived from an EMBL/GenBank/DDBJ whole genome shotgun (WGS) entry which is preliminary data.</text>
</comment>
<gene>
    <name evidence="3" type="ORF">BJ212DRAFT_1394144</name>
</gene>
<proteinExistence type="predicted"/>
<evidence type="ECO:0000313" key="3">
    <source>
        <dbReference type="EMBL" id="KAG1804442.1"/>
    </source>
</evidence>
<evidence type="ECO:0000256" key="2">
    <source>
        <dbReference type="SAM" id="SignalP"/>
    </source>
</evidence>
<protein>
    <recommendedName>
        <fullName evidence="5">Secreted protein</fullName>
    </recommendedName>
</protein>
<feature type="signal peptide" evidence="2">
    <location>
        <begin position="1"/>
        <end position="21"/>
    </location>
</feature>
<feature type="compositionally biased region" description="Polar residues" evidence="1">
    <location>
        <begin position="64"/>
        <end position="75"/>
    </location>
</feature>
<organism evidence="3 4">
    <name type="scientific">Suillus subaureus</name>
    <dbReference type="NCBI Taxonomy" id="48587"/>
    <lineage>
        <taxon>Eukaryota</taxon>
        <taxon>Fungi</taxon>
        <taxon>Dikarya</taxon>
        <taxon>Basidiomycota</taxon>
        <taxon>Agaricomycotina</taxon>
        <taxon>Agaricomycetes</taxon>
        <taxon>Agaricomycetidae</taxon>
        <taxon>Boletales</taxon>
        <taxon>Suillineae</taxon>
        <taxon>Suillaceae</taxon>
        <taxon>Suillus</taxon>
    </lineage>
</organism>
<dbReference type="AlphaFoldDB" id="A0A9P7DVZ5"/>